<evidence type="ECO:0000313" key="13">
    <source>
        <dbReference type="Proteomes" id="UP000019184"/>
    </source>
</evidence>
<comment type="similarity">
    <text evidence="3 10">Belongs to the FKBP-type PPIase family.</text>
</comment>
<evidence type="ECO:0000256" key="8">
    <source>
        <dbReference type="ARBA" id="ARBA00037071"/>
    </source>
</evidence>
<evidence type="ECO:0000256" key="3">
    <source>
        <dbReference type="ARBA" id="ARBA00006577"/>
    </source>
</evidence>
<gene>
    <name evidence="12" type="ORF">BN874_400026</name>
</gene>
<dbReference type="PROSITE" id="PS50059">
    <property type="entry name" value="FKBP_PPIASE"/>
    <property type="match status" value="1"/>
</dbReference>
<accession>A0A7U7J3J9</accession>
<proteinExistence type="inferred from homology"/>
<dbReference type="GO" id="GO:0003755">
    <property type="term" value="F:peptidyl-prolyl cis-trans isomerase activity"/>
    <property type="evidence" value="ECO:0007669"/>
    <property type="project" value="UniProtKB-UniRule"/>
</dbReference>
<keyword evidence="5 9" id="KW-0697">Rotamase</keyword>
<evidence type="ECO:0000256" key="1">
    <source>
        <dbReference type="ARBA" id="ARBA00000971"/>
    </source>
</evidence>
<comment type="function">
    <text evidence="8">Also involved in hydrogenase metallocenter assembly, probably by participating in the nickel insertion step. This function in hydrogenase biosynthesis requires chaperone activity and the presence of the metal-binding domain, but not PPIase activity.</text>
</comment>
<dbReference type="InterPro" id="IPR046357">
    <property type="entry name" value="PPIase_dom_sf"/>
</dbReference>
<keyword evidence="13" id="KW-1185">Reference proteome</keyword>
<evidence type="ECO:0000256" key="5">
    <source>
        <dbReference type="ARBA" id="ARBA00023110"/>
    </source>
</evidence>
<evidence type="ECO:0000259" key="11">
    <source>
        <dbReference type="PROSITE" id="PS50059"/>
    </source>
</evidence>
<dbReference type="PANTHER" id="PTHR47861">
    <property type="entry name" value="FKBP-TYPE PEPTIDYL-PROLYL CIS-TRANS ISOMERASE SLYD"/>
    <property type="match status" value="1"/>
</dbReference>
<organism evidence="12 13">
    <name type="scientific">Candidatus Contendobacter odensis Run_B_J11</name>
    <dbReference type="NCBI Taxonomy" id="1400861"/>
    <lineage>
        <taxon>Bacteria</taxon>
        <taxon>Pseudomonadati</taxon>
        <taxon>Pseudomonadota</taxon>
        <taxon>Gammaproteobacteria</taxon>
        <taxon>Candidatus Competibacteraceae</taxon>
        <taxon>Candidatus Contendibacter</taxon>
    </lineage>
</organism>
<evidence type="ECO:0000313" key="12">
    <source>
        <dbReference type="EMBL" id="CDH46234.1"/>
    </source>
</evidence>
<keyword evidence="7 9" id="KW-0413">Isomerase</keyword>
<comment type="subcellular location">
    <subcellularLocation>
        <location evidence="2">Cytoplasm</location>
    </subcellularLocation>
</comment>
<keyword evidence="6" id="KW-0143">Chaperone</keyword>
<comment type="caution">
    <text evidence="12">The sequence shown here is derived from an EMBL/GenBank/DDBJ whole genome shotgun (WGS) entry which is preliminary data.</text>
</comment>
<keyword evidence="4" id="KW-0963">Cytoplasm</keyword>
<dbReference type="GO" id="GO:0042026">
    <property type="term" value="P:protein refolding"/>
    <property type="evidence" value="ECO:0007669"/>
    <property type="project" value="UniProtKB-ARBA"/>
</dbReference>
<evidence type="ECO:0000256" key="9">
    <source>
        <dbReference type="PROSITE-ProRule" id="PRU00277"/>
    </source>
</evidence>
<reference evidence="12 13" key="1">
    <citation type="journal article" date="2014" name="ISME J.">
        <title>Candidatus Competibacter-lineage genomes retrieved from metagenomes reveal functional metabolic diversity.</title>
        <authorList>
            <person name="McIlroy S.J."/>
            <person name="Albertsen M."/>
            <person name="Andresen E.K."/>
            <person name="Saunders A.M."/>
            <person name="Kristiansen R."/>
            <person name="Stokholm-Bjerregaard M."/>
            <person name="Nielsen K.L."/>
            <person name="Nielsen P.H."/>
        </authorList>
    </citation>
    <scope>NUCLEOTIDE SEQUENCE [LARGE SCALE GENOMIC DNA]</scope>
    <source>
        <strain evidence="12 13">Run_B_J11</strain>
    </source>
</reference>
<dbReference type="PANTHER" id="PTHR47861:SF3">
    <property type="entry name" value="FKBP-TYPE PEPTIDYL-PROLYL CIS-TRANS ISOMERASE SLYD"/>
    <property type="match status" value="1"/>
</dbReference>
<dbReference type="InterPro" id="IPR001179">
    <property type="entry name" value="PPIase_FKBP_dom"/>
</dbReference>
<evidence type="ECO:0000256" key="2">
    <source>
        <dbReference type="ARBA" id="ARBA00004496"/>
    </source>
</evidence>
<name>A0A7U7J3J9_9GAMM</name>
<comment type="catalytic activity">
    <reaction evidence="1 9 10">
        <text>[protein]-peptidylproline (omega=180) = [protein]-peptidylproline (omega=0)</text>
        <dbReference type="Rhea" id="RHEA:16237"/>
        <dbReference type="Rhea" id="RHEA-COMP:10747"/>
        <dbReference type="Rhea" id="RHEA-COMP:10748"/>
        <dbReference type="ChEBI" id="CHEBI:83833"/>
        <dbReference type="ChEBI" id="CHEBI:83834"/>
        <dbReference type="EC" id="5.2.1.8"/>
    </reaction>
</comment>
<protein>
    <recommendedName>
        <fullName evidence="10">Peptidyl-prolyl cis-trans isomerase</fullName>
        <ecNumber evidence="10">5.2.1.8</ecNumber>
    </recommendedName>
</protein>
<evidence type="ECO:0000256" key="6">
    <source>
        <dbReference type="ARBA" id="ARBA00023186"/>
    </source>
</evidence>
<dbReference type="EMBL" id="CBTK010000255">
    <property type="protein sequence ID" value="CDH46234.1"/>
    <property type="molecule type" value="Genomic_DNA"/>
</dbReference>
<dbReference type="GO" id="GO:0005737">
    <property type="term" value="C:cytoplasm"/>
    <property type="evidence" value="ECO:0007669"/>
    <property type="project" value="UniProtKB-SubCell"/>
</dbReference>
<dbReference type="Proteomes" id="UP000019184">
    <property type="component" value="Unassembled WGS sequence"/>
</dbReference>
<feature type="domain" description="PPIase FKBP-type" evidence="11">
    <location>
        <begin position="50"/>
        <end position="144"/>
    </location>
</feature>
<evidence type="ECO:0000256" key="7">
    <source>
        <dbReference type="ARBA" id="ARBA00023235"/>
    </source>
</evidence>
<dbReference type="EC" id="5.2.1.8" evidence="10"/>
<dbReference type="AlphaFoldDB" id="A0A7U7J3J9"/>
<dbReference type="Gene3D" id="3.10.50.40">
    <property type="match status" value="1"/>
</dbReference>
<evidence type="ECO:0000256" key="4">
    <source>
        <dbReference type="ARBA" id="ARBA00022490"/>
    </source>
</evidence>
<evidence type="ECO:0000256" key="10">
    <source>
        <dbReference type="RuleBase" id="RU003915"/>
    </source>
</evidence>
<dbReference type="Pfam" id="PF00254">
    <property type="entry name" value="FKBP_C"/>
    <property type="match status" value="1"/>
</dbReference>
<sequence length="203" mass="21892">MTVIPAKETSDLRKVAAHSPVWSLADGCGMFYSNASFNPILGVLMKATHGRVVSLHYTLTDDLGVLLDTSRGQESFSYLHGYGNIVPGLESALEGCVAGFSSAIQVAPADGYGEYNPQAVFEVPREQFPPSEDIQVGMQVQGEGEHGVMNFTVVGVNDQAVTLDANHPMAGKTLHFEVEVLEVRDATEQEQAHAHVHTHGHDH</sequence>
<dbReference type="SUPFAM" id="SSF54534">
    <property type="entry name" value="FKBP-like"/>
    <property type="match status" value="1"/>
</dbReference>